<reference evidence="8" key="1">
    <citation type="journal article" date="2014" name="Nat. Commun.">
        <title>The emerging biofuel crop Camelina sativa retains a highly undifferentiated hexaploid genome structure.</title>
        <authorList>
            <person name="Kagale S."/>
            <person name="Koh C."/>
            <person name="Nixon J."/>
            <person name="Bollina V."/>
            <person name="Clarke W.E."/>
            <person name="Tuteja R."/>
            <person name="Spillane C."/>
            <person name="Robinson S.J."/>
            <person name="Links M.G."/>
            <person name="Clarke C."/>
            <person name="Higgins E.E."/>
            <person name="Huebert T."/>
            <person name="Sharpe A.G."/>
            <person name="Parkin I.A."/>
        </authorList>
    </citation>
    <scope>NUCLEOTIDE SEQUENCE [LARGE SCALE GENOMIC DNA]</scope>
    <source>
        <strain evidence="8">cv. DH55</strain>
    </source>
</reference>
<evidence type="ECO:0000256" key="3">
    <source>
        <dbReference type="ARBA" id="ARBA00022771"/>
    </source>
</evidence>
<feature type="compositionally biased region" description="Polar residues" evidence="6">
    <location>
        <begin position="732"/>
        <end position="741"/>
    </location>
</feature>
<evidence type="ECO:0000256" key="4">
    <source>
        <dbReference type="ARBA" id="ARBA00022833"/>
    </source>
</evidence>
<dbReference type="SUPFAM" id="SSF57903">
    <property type="entry name" value="FYVE/PHD zinc finger"/>
    <property type="match status" value="1"/>
</dbReference>
<feature type="compositionally biased region" description="Low complexity" evidence="6">
    <location>
        <begin position="1094"/>
        <end position="1105"/>
    </location>
</feature>
<dbReference type="SMART" id="SM00249">
    <property type="entry name" value="PHD"/>
    <property type="match status" value="1"/>
</dbReference>
<reference evidence="9" key="2">
    <citation type="submission" date="2025-08" db="UniProtKB">
        <authorList>
            <consortium name="RefSeq"/>
        </authorList>
    </citation>
    <scope>IDENTIFICATION</scope>
    <source>
        <tissue evidence="9">Leaf</tissue>
    </source>
</reference>
<feature type="compositionally biased region" description="Basic residues" evidence="6">
    <location>
        <begin position="1026"/>
        <end position="1036"/>
    </location>
</feature>
<feature type="compositionally biased region" description="Polar residues" evidence="6">
    <location>
        <begin position="491"/>
        <end position="514"/>
    </location>
</feature>
<feature type="compositionally biased region" description="Acidic residues" evidence="6">
    <location>
        <begin position="1053"/>
        <end position="1083"/>
    </location>
</feature>
<feature type="compositionally biased region" description="Basic and acidic residues" evidence="6">
    <location>
        <begin position="812"/>
        <end position="828"/>
    </location>
</feature>
<dbReference type="RefSeq" id="XP_010461090.1">
    <property type="nucleotide sequence ID" value="XM_010462788.2"/>
</dbReference>
<dbReference type="Pfam" id="PF24659">
    <property type="entry name" value="DUF7648"/>
    <property type="match status" value="1"/>
</dbReference>
<feature type="region of interest" description="Disordered" evidence="6">
    <location>
        <begin position="978"/>
        <end position="1105"/>
    </location>
</feature>
<dbReference type="InterPro" id="IPR013083">
    <property type="entry name" value="Znf_RING/FYVE/PHD"/>
</dbReference>
<dbReference type="PANTHER" id="PTHR14571">
    <property type="entry name" value="HISTONE-LYSINE N-METHYLTRANSFERASE SET-26-RELATED"/>
    <property type="match status" value="1"/>
</dbReference>
<keyword evidence="5" id="KW-0539">Nucleus</keyword>
<dbReference type="PANTHER" id="PTHR14571:SF9">
    <property type="entry name" value="HISTONE-LYSINE N-METHYLTRANSFERASE SET-26-RELATED"/>
    <property type="match status" value="1"/>
</dbReference>
<feature type="compositionally biased region" description="Low complexity" evidence="6">
    <location>
        <begin position="428"/>
        <end position="439"/>
    </location>
</feature>
<feature type="compositionally biased region" description="Low complexity" evidence="6">
    <location>
        <begin position="686"/>
        <end position="705"/>
    </location>
</feature>
<dbReference type="InterPro" id="IPR011011">
    <property type="entry name" value="Znf_FYVE_PHD"/>
</dbReference>
<gene>
    <name evidence="9" type="primary">LOC104741867</name>
</gene>
<evidence type="ECO:0000256" key="5">
    <source>
        <dbReference type="ARBA" id="ARBA00023242"/>
    </source>
</evidence>
<feature type="compositionally biased region" description="Polar residues" evidence="6">
    <location>
        <begin position="901"/>
        <end position="911"/>
    </location>
</feature>
<evidence type="ECO:0000313" key="8">
    <source>
        <dbReference type="Proteomes" id="UP000694864"/>
    </source>
</evidence>
<dbReference type="Proteomes" id="UP000694864">
    <property type="component" value="Chromosome 14"/>
</dbReference>
<evidence type="ECO:0000259" key="7">
    <source>
        <dbReference type="SMART" id="SM00249"/>
    </source>
</evidence>
<evidence type="ECO:0000256" key="1">
    <source>
        <dbReference type="ARBA" id="ARBA00004123"/>
    </source>
</evidence>
<feature type="region of interest" description="Disordered" evidence="6">
    <location>
        <begin position="393"/>
        <end position="538"/>
    </location>
</feature>
<feature type="compositionally biased region" description="Polar residues" evidence="6">
    <location>
        <begin position="672"/>
        <end position="685"/>
    </location>
</feature>
<dbReference type="InterPro" id="IPR001965">
    <property type="entry name" value="Znf_PHD"/>
</dbReference>
<feature type="region of interest" description="Disordered" evidence="6">
    <location>
        <begin position="763"/>
        <end position="916"/>
    </location>
</feature>
<dbReference type="InterPro" id="IPR056065">
    <property type="entry name" value="DUF7648"/>
</dbReference>
<keyword evidence="8" id="KW-1185">Reference proteome</keyword>
<comment type="subcellular location">
    <subcellularLocation>
        <location evidence="1">Nucleus</location>
    </subcellularLocation>
</comment>
<organism evidence="8 9">
    <name type="scientific">Camelina sativa</name>
    <name type="common">False flax</name>
    <name type="synonym">Myagrum sativum</name>
    <dbReference type="NCBI Taxonomy" id="90675"/>
    <lineage>
        <taxon>Eukaryota</taxon>
        <taxon>Viridiplantae</taxon>
        <taxon>Streptophyta</taxon>
        <taxon>Embryophyta</taxon>
        <taxon>Tracheophyta</taxon>
        <taxon>Spermatophyta</taxon>
        <taxon>Magnoliopsida</taxon>
        <taxon>eudicotyledons</taxon>
        <taxon>Gunneridae</taxon>
        <taxon>Pentapetalae</taxon>
        <taxon>rosids</taxon>
        <taxon>malvids</taxon>
        <taxon>Brassicales</taxon>
        <taxon>Brassicaceae</taxon>
        <taxon>Camelineae</taxon>
        <taxon>Camelina</taxon>
    </lineage>
</organism>
<proteinExistence type="predicted"/>
<name>A0ABM0VU10_CAMSA</name>
<feature type="compositionally biased region" description="Basic residues" evidence="6">
    <location>
        <begin position="1008"/>
        <end position="1017"/>
    </location>
</feature>
<feature type="compositionally biased region" description="Low complexity" evidence="6">
    <location>
        <begin position="626"/>
        <end position="635"/>
    </location>
</feature>
<feature type="compositionally biased region" description="Polar residues" evidence="6">
    <location>
        <begin position="564"/>
        <end position="580"/>
    </location>
</feature>
<feature type="domain" description="Zinc finger PHD-type" evidence="7">
    <location>
        <begin position="25"/>
        <end position="68"/>
    </location>
</feature>
<keyword evidence="4" id="KW-0862">Zinc</keyword>
<feature type="compositionally biased region" description="Polar residues" evidence="6">
    <location>
        <begin position="605"/>
        <end position="624"/>
    </location>
</feature>
<evidence type="ECO:0000256" key="6">
    <source>
        <dbReference type="SAM" id="MobiDB-lite"/>
    </source>
</evidence>
<feature type="compositionally biased region" description="Low complexity" evidence="6">
    <location>
        <begin position="877"/>
        <end position="892"/>
    </location>
</feature>
<accession>A0ABM0VU10</accession>
<evidence type="ECO:0000256" key="2">
    <source>
        <dbReference type="ARBA" id="ARBA00022723"/>
    </source>
</evidence>
<protein>
    <submittedName>
        <fullName evidence="9">Uncharacterized protein LOC104741867 isoform X1</fullName>
    </submittedName>
</protein>
<dbReference type="Gene3D" id="3.30.40.10">
    <property type="entry name" value="Zinc/RING finger domain, C3HC4 (zinc finger)"/>
    <property type="match status" value="1"/>
</dbReference>
<evidence type="ECO:0000313" key="9">
    <source>
        <dbReference type="RefSeq" id="XP_010461090.1"/>
    </source>
</evidence>
<keyword evidence="2" id="KW-0479">Metal-binding</keyword>
<keyword evidence="3" id="KW-0863">Zinc-finger</keyword>
<sequence>MKGRSYRFSSTDPHEDWVDGSWTVDCVCGVNFDDGEEMVNCDDCGVWVHTRCSRYVKGEELFTCDKCKSKNNVNDSEETEVAQLLVELPTKTLRMENSCTRGVPLKRPFRLWTEIPTEEKVHVQGIPGGDPALFEGLSSVFSRELWKCTGYVPKKFNFKYREFPCWDEEEKDEIENRHQEENGAGVLFSMSKENVIAAPVSALVGMRSLDGKGANELMLGCAKDGISWDSTGDAEMKHSQSAMKKDKRLLRPLITNKRRKELFGASKERMKKKVEVSDKKEDDKKGFVGRTVAVRPTSDSKPIESRKDIEPEGFAGYVGIKKSEKAKKAAFEESNDGGLALKTGFDESGNSEIGVECSREQNLSDVHANGAGKQDEKAGHQFRIVLKSAAATDPAVLVGKDVPQNEANKEEERQGTIADAPEDTAVDSSESSRMPSPGSTIGKAQEAEERTGYDASGNISSRRNKFQKETADTGAGGALGLQTLDPMDSKVSGTSTSQISGASEVNIMTPSSSVPDEPKPQPVVIESEGISSGNRDRATELKRELMVSEAEKDILETKPGSGLFQESSKPYRPSPQTVSGNGRPKMVVCIGKTSSSSATEKSSRCNDNPKPSTSRNSIPGSKNQPGDVGADVGADVDAKANDEDCISSDMIRERDGDDEPSEKALKHPKFPITSTKSMQHNRNSHSSVSKTREFSSSSKTSSAARLNGGSSEAPYKHSLSGTFPENEKPGQTIFQSSTKNPVQSIISLAPNLSDEELALRLHHQLNSSPRVPRVPRMRQPGSLPLSPTAPSFKRTSSSGSKDHTTFSRRKNKDASKEGYRNSRDDDGCSTRSAKTRRSPDRRTQQDSGSRGGSLRSKGEENETLKTSSYSSRKALLPPNSTTSTSSGPCSSSELNEHNMPSPHSSPRNNGTPVHRTLPGLINEIMSKGKRMAYEELCNAVLPHWPHLRKHNGERYAYSSHSQAVLDCLRNRHEWARLVDRGPKTNSGKKKRKLDAAEEESDENESSKGGRKRLHRHYSQGEEFPKGKRKARKRRRLSLQGKGVKVLRKKRNEEEDEVSEEDEEGAFSDTSEESVFCEEEEEEDGHTTGAGRQVSASSSEEAQATS</sequence>
<dbReference type="PROSITE" id="PS01359">
    <property type="entry name" value="ZF_PHD_1"/>
    <property type="match status" value="1"/>
</dbReference>
<dbReference type="GeneID" id="104741867"/>
<dbReference type="InterPro" id="IPR019786">
    <property type="entry name" value="Zinc_finger_PHD-type_CS"/>
</dbReference>
<feature type="compositionally biased region" description="Basic and acidic residues" evidence="6">
    <location>
        <begin position="650"/>
        <end position="665"/>
    </location>
</feature>
<feature type="region of interest" description="Disordered" evidence="6">
    <location>
        <begin position="551"/>
        <end position="741"/>
    </location>
</feature>